<dbReference type="Proteomes" id="UP000001631">
    <property type="component" value="Unassembled WGS sequence"/>
</dbReference>
<dbReference type="HOGENOM" id="CLU_2132812_0_0_1"/>
<gene>
    <name evidence="1" type="ORF">HCBG_03162</name>
</gene>
<accession>C0NJ32</accession>
<dbReference type="InParanoid" id="C0NJ32"/>
<sequence length="113" mass="11758">MADRVLRDSSRDCCNWACNSGWGWGWGGAAAGCLVGMAIGQKGVGVGVGVGVGARGKLEAFPAAFKRECAVTKAGLTCVVQVDKDICEAISIKGKPEHPSECYPCTAPARNIW</sequence>
<organism evidence="1 2">
    <name type="scientific">Ajellomyces capsulatus (strain G186AR / H82 / ATCC MYA-2454 / RMSCC 2432)</name>
    <name type="common">Darling's disease fungus</name>
    <name type="synonym">Histoplasma capsulatum</name>
    <dbReference type="NCBI Taxonomy" id="447093"/>
    <lineage>
        <taxon>Eukaryota</taxon>
        <taxon>Fungi</taxon>
        <taxon>Dikarya</taxon>
        <taxon>Ascomycota</taxon>
        <taxon>Pezizomycotina</taxon>
        <taxon>Eurotiomycetes</taxon>
        <taxon>Eurotiomycetidae</taxon>
        <taxon>Onygenales</taxon>
        <taxon>Ajellomycetaceae</taxon>
        <taxon>Histoplasma</taxon>
    </lineage>
</organism>
<evidence type="ECO:0000313" key="2">
    <source>
        <dbReference type="Proteomes" id="UP000001631"/>
    </source>
</evidence>
<dbReference type="RefSeq" id="XP_045288354.1">
    <property type="nucleotide sequence ID" value="XM_045430211.1"/>
</dbReference>
<proteinExistence type="predicted"/>
<dbReference type="EMBL" id="GG663366">
    <property type="protein sequence ID" value="EEH07873.1"/>
    <property type="molecule type" value="Genomic_DNA"/>
</dbReference>
<dbReference type="GeneID" id="69036178"/>
<dbReference type="AlphaFoldDB" id="C0NJ32"/>
<keyword evidence="2" id="KW-1185">Reference proteome</keyword>
<protein>
    <submittedName>
        <fullName evidence="1">Uncharacterized protein</fullName>
    </submittedName>
</protein>
<dbReference type="PROSITE" id="PS51257">
    <property type="entry name" value="PROKAR_LIPOPROTEIN"/>
    <property type="match status" value="1"/>
</dbReference>
<name>C0NJ32_AJECG</name>
<evidence type="ECO:0000313" key="1">
    <source>
        <dbReference type="EMBL" id="EEH07873.1"/>
    </source>
</evidence>
<reference evidence="1" key="1">
    <citation type="submission" date="2009-02" db="EMBL/GenBank/DDBJ databases">
        <title>The Genome Sequence of Ajellomyces capsulatus strain G186AR.</title>
        <authorList>
            <consortium name="The Broad Institute Genome Sequencing Platform"/>
            <person name="Champion M."/>
            <person name="Cuomo C."/>
            <person name="Ma L.-J."/>
            <person name="Henn M.R."/>
            <person name="Sil A."/>
            <person name="Goldman B."/>
            <person name="Young S.K."/>
            <person name="Kodira C.D."/>
            <person name="Zeng Q."/>
            <person name="Koehrsen M."/>
            <person name="Alvarado L."/>
            <person name="Berlin A."/>
            <person name="Borenstein D."/>
            <person name="Chen Z."/>
            <person name="Engels R."/>
            <person name="Freedman E."/>
            <person name="Gellesch M."/>
            <person name="Goldberg J."/>
            <person name="Griggs A."/>
            <person name="Gujja S."/>
            <person name="Heiman D."/>
            <person name="Hepburn T."/>
            <person name="Howarth C."/>
            <person name="Jen D."/>
            <person name="Larson L."/>
            <person name="Lewis B."/>
            <person name="Mehta T."/>
            <person name="Park D."/>
            <person name="Pearson M."/>
            <person name="Roberts A."/>
            <person name="Saif S."/>
            <person name="Shea T."/>
            <person name="Shenoy N."/>
            <person name="Sisk P."/>
            <person name="Stolte C."/>
            <person name="Sykes S."/>
            <person name="Walk T."/>
            <person name="White J."/>
            <person name="Yandava C."/>
            <person name="Klein B."/>
            <person name="McEwen J.G."/>
            <person name="Puccia R."/>
            <person name="Goldman G.H."/>
            <person name="Felipe M.S."/>
            <person name="Nino-Vega G."/>
            <person name="San-Blas G."/>
            <person name="Taylor J."/>
            <person name="Mendoza L."/>
            <person name="Galagan J."/>
            <person name="Nusbaum C."/>
            <person name="Birren B."/>
        </authorList>
    </citation>
    <scope>NUCLEOTIDE SEQUENCE</scope>
    <source>
        <strain evidence="1">G186AR</strain>
    </source>
</reference>